<evidence type="ECO:0000256" key="1">
    <source>
        <dbReference type="SAM" id="MobiDB-lite"/>
    </source>
</evidence>
<dbReference type="PANTHER" id="PTHR24410:SF46">
    <property type="entry name" value="SERINE-ENRICHED PROTEIN"/>
    <property type="match status" value="1"/>
</dbReference>
<evidence type="ECO:0000259" key="2">
    <source>
        <dbReference type="PROSITE" id="PS50097"/>
    </source>
</evidence>
<dbReference type="EMBL" id="VSWD01000009">
    <property type="protein sequence ID" value="KAK3093970.1"/>
    <property type="molecule type" value="Genomic_DNA"/>
</dbReference>
<evidence type="ECO:0000313" key="4">
    <source>
        <dbReference type="Proteomes" id="UP001186944"/>
    </source>
</evidence>
<proteinExistence type="predicted"/>
<dbReference type="Proteomes" id="UP001186944">
    <property type="component" value="Unassembled WGS sequence"/>
</dbReference>
<dbReference type="PANTHER" id="PTHR24410">
    <property type="entry name" value="HL07962P-RELATED"/>
    <property type="match status" value="1"/>
</dbReference>
<sequence>SDCQSESAPLLHNELELPPLPDWSRGFYDRDTDSDSDSDDTGSCFSTSISDCYDSDDDDLDCDDVISYNSTEALTESLQQILLMPHLSDLVFYVGTEREPVHAIKAITAVRSRVLHQLIMHANKTTTDDQNGRSKKKLGKKAKYSPPTTDKLHIAIDDCYSKDFRSLIEYIHTGTIKLSTSNVIGILCAASKYDVPELTEICRDFIDRCTSQAAMAEILKMAKRFQEERIVQKLVKKVIYIYIMNFPNLLQFSSV</sequence>
<gene>
    <name evidence="3" type="ORF">FSP39_022376</name>
</gene>
<accession>A0AA89BTK0</accession>
<reference evidence="3" key="1">
    <citation type="submission" date="2019-08" db="EMBL/GenBank/DDBJ databases">
        <title>The improved chromosome-level genome for the pearl oyster Pinctada fucata martensii using PacBio sequencing and Hi-C.</title>
        <authorList>
            <person name="Zheng Z."/>
        </authorList>
    </citation>
    <scope>NUCLEOTIDE SEQUENCE</scope>
    <source>
        <strain evidence="3">ZZ-2019</strain>
        <tissue evidence="3">Adductor muscle</tissue>
    </source>
</reference>
<name>A0AA89BTK0_PINIB</name>
<dbReference type="SUPFAM" id="SSF54695">
    <property type="entry name" value="POZ domain"/>
    <property type="match status" value="1"/>
</dbReference>
<dbReference type="PROSITE" id="PS50097">
    <property type="entry name" value="BTB"/>
    <property type="match status" value="1"/>
</dbReference>
<dbReference type="InterPro" id="IPR051481">
    <property type="entry name" value="BTB-POZ/Galectin-3-binding"/>
</dbReference>
<feature type="domain" description="BTB" evidence="2">
    <location>
        <begin position="88"/>
        <end position="180"/>
    </location>
</feature>
<dbReference type="SMART" id="SM00225">
    <property type="entry name" value="BTB"/>
    <property type="match status" value="1"/>
</dbReference>
<dbReference type="Gene3D" id="3.30.710.10">
    <property type="entry name" value="Potassium Channel Kv1.1, Chain A"/>
    <property type="match status" value="1"/>
</dbReference>
<organism evidence="3 4">
    <name type="scientific">Pinctada imbricata</name>
    <name type="common">Atlantic pearl-oyster</name>
    <name type="synonym">Pinctada martensii</name>
    <dbReference type="NCBI Taxonomy" id="66713"/>
    <lineage>
        <taxon>Eukaryota</taxon>
        <taxon>Metazoa</taxon>
        <taxon>Spiralia</taxon>
        <taxon>Lophotrochozoa</taxon>
        <taxon>Mollusca</taxon>
        <taxon>Bivalvia</taxon>
        <taxon>Autobranchia</taxon>
        <taxon>Pteriomorphia</taxon>
        <taxon>Pterioida</taxon>
        <taxon>Pterioidea</taxon>
        <taxon>Pteriidae</taxon>
        <taxon>Pinctada</taxon>
    </lineage>
</organism>
<comment type="caution">
    <text evidence="3">The sequence shown here is derived from an EMBL/GenBank/DDBJ whole genome shotgun (WGS) entry which is preliminary data.</text>
</comment>
<keyword evidence="4" id="KW-1185">Reference proteome</keyword>
<evidence type="ECO:0000313" key="3">
    <source>
        <dbReference type="EMBL" id="KAK3093970.1"/>
    </source>
</evidence>
<protein>
    <recommendedName>
        <fullName evidence="2">BTB domain-containing protein</fullName>
    </recommendedName>
</protein>
<dbReference type="InterPro" id="IPR011333">
    <property type="entry name" value="SKP1/BTB/POZ_sf"/>
</dbReference>
<dbReference type="InterPro" id="IPR000210">
    <property type="entry name" value="BTB/POZ_dom"/>
</dbReference>
<dbReference type="Pfam" id="PF00651">
    <property type="entry name" value="BTB"/>
    <property type="match status" value="1"/>
</dbReference>
<dbReference type="AlphaFoldDB" id="A0AA89BTK0"/>
<feature type="non-terminal residue" evidence="3">
    <location>
        <position position="1"/>
    </location>
</feature>
<feature type="region of interest" description="Disordered" evidence="1">
    <location>
        <begin position="1"/>
        <end position="42"/>
    </location>
</feature>